<feature type="region of interest" description="Disordered" evidence="1">
    <location>
        <begin position="1"/>
        <end position="68"/>
    </location>
</feature>
<protein>
    <submittedName>
        <fullName evidence="2">Uncharacterized protein</fullName>
    </submittedName>
</protein>
<dbReference type="EMBL" id="MU006292">
    <property type="protein sequence ID" value="KAF2854869.1"/>
    <property type="molecule type" value="Genomic_DNA"/>
</dbReference>
<dbReference type="AlphaFoldDB" id="A0A6A7BKB2"/>
<keyword evidence="3" id="KW-1185">Reference proteome</keyword>
<name>A0A6A7BKB2_9PLEO</name>
<feature type="compositionally biased region" description="Basic and acidic residues" evidence="1">
    <location>
        <begin position="26"/>
        <end position="51"/>
    </location>
</feature>
<organism evidence="2 3">
    <name type="scientific">Plenodomus tracheiphilus IPT5</name>
    <dbReference type="NCBI Taxonomy" id="1408161"/>
    <lineage>
        <taxon>Eukaryota</taxon>
        <taxon>Fungi</taxon>
        <taxon>Dikarya</taxon>
        <taxon>Ascomycota</taxon>
        <taxon>Pezizomycotina</taxon>
        <taxon>Dothideomycetes</taxon>
        <taxon>Pleosporomycetidae</taxon>
        <taxon>Pleosporales</taxon>
        <taxon>Pleosporineae</taxon>
        <taxon>Leptosphaeriaceae</taxon>
        <taxon>Plenodomus</taxon>
    </lineage>
</organism>
<evidence type="ECO:0000313" key="2">
    <source>
        <dbReference type="EMBL" id="KAF2854869.1"/>
    </source>
</evidence>
<reference evidence="2" key="1">
    <citation type="submission" date="2020-01" db="EMBL/GenBank/DDBJ databases">
        <authorList>
            <consortium name="DOE Joint Genome Institute"/>
            <person name="Haridas S."/>
            <person name="Albert R."/>
            <person name="Binder M."/>
            <person name="Bloem J."/>
            <person name="Labutti K."/>
            <person name="Salamov A."/>
            <person name="Andreopoulos B."/>
            <person name="Baker S.E."/>
            <person name="Barry K."/>
            <person name="Bills G."/>
            <person name="Bluhm B.H."/>
            <person name="Cannon C."/>
            <person name="Castanera R."/>
            <person name="Culley D.E."/>
            <person name="Daum C."/>
            <person name="Ezra D."/>
            <person name="Gonzalez J.B."/>
            <person name="Henrissat B."/>
            <person name="Kuo A."/>
            <person name="Liang C."/>
            <person name="Lipzen A."/>
            <person name="Lutzoni F."/>
            <person name="Magnuson J."/>
            <person name="Mondo S."/>
            <person name="Nolan M."/>
            <person name="Ohm R."/>
            <person name="Pangilinan J."/>
            <person name="Park H.-J."/>
            <person name="Ramirez L."/>
            <person name="Alfaro M."/>
            <person name="Sun H."/>
            <person name="Tritt A."/>
            <person name="Yoshinaga Y."/>
            <person name="Zwiers L.-H."/>
            <person name="Turgeon B.G."/>
            <person name="Goodwin S.B."/>
            <person name="Spatafora J.W."/>
            <person name="Crous P.W."/>
            <person name="Grigoriev I.V."/>
        </authorList>
    </citation>
    <scope>NUCLEOTIDE SEQUENCE</scope>
    <source>
        <strain evidence="2">IPT5</strain>
    </source>
</reference>
<evidence type="ECO:0000256" key="1">
    <source>
        <dbReference type="SAM" id="MobiDB-lite"/>
    </source>
</evidence>
<dbReference type="Proteomes" id="UP000799423">
    <property type="component" value="Unassembled WGS sequence"/>
</dbReference>
<sequence>MDSSGIHRQSVHPPTIHTHNAHARMHGKETVSWDRIRDRREGNGKGGESHQKAQWQAKLHKRKGPITENAKGQELKRIRSAARAAWAPPFFGLGGGVFFDSGRGEGEQGGRNTRSMLWVAFMAWSTVRGLRCGRVCHMLSEPSWLNVYIDDEIVGGAWWHGFGC</sequence>
<gene>
    <name evidence="2" type="ORF">T440DRAFT_245099</name>
</gene>
<evidence type="ECO:0000313" key="3">
    <source>
        <dbReference type="Proteomes" id="UP000799423"/>
    </source>
</evidence>
<proteinExistence type="predicted"/>
<accession>A0A6A7BKB2</accession>